<feature type="compositionally biased region" description="Basic and acidic residues" evidence="1">
    <location>
        <begin position="235"/>
        <end position="246"/>
    </location>
</feature>
<sequence length="640" mass="72792">MDINVTLKVDNEAMMSKSKKSRTVATGWVEVMNCIKFPVFVRTYLDKETQEEKAFVSMPQRKGTKGYTNIISFEDKKIREEVEEAVLRNVLKQAVKAFDVIPIKDTKITLLPEDSRNRQVKIRGIASIRLEGGIRIQSILIKEGKNGLFVEMPQYFSEGSYHDTVYGTSEAMRDELSEKILEAYKKQMELQLHPELAEKKTEEENLEAEQKRPEIPVEEVKREKQPENPDVPESGTEKELVSKQESETVTESENANEQDAAEEIKEEPVLSWEDRFVAVFAERNKEEVLALLAELRGAPRIISSEKTDDILIMEQAEYLINEKTSILLIFDNTYEKDREIKEGTDIRQEITVVLKEKGKKPGMLPVIKLSSHNLEDAEVRYKEAVRSWQTLTHQNIAPDIEPVLNSQQQPAGAPKSEMKEEIEESIDEEPESAEEVKTVEETEQEKEQNVPESGTQQEINVAVDKEEVTGQKETGQTEVKEDVAIQKDAEEKMINEAAVKEFLSAYLSSDNESMLAAISHAKLTLGSKNFSRNYNTLAFQEVSFEDGKNKISVRFHNGYAPEQTAASVDSKRQLIEAVIYENGDAKAIRTLAEKKTISSKRAASNYDEMKSDWMQLTHQDTITFDPSIVIEKQKLKAPKM</sequence>
<dbReference type="InterPro" id="IPR036751">
    <property type="entry name" value="SpoVG_sf"/>
</dbReference>
<dbReference type="AlphaFoldDB" id="A0AAW4WCP3"/>
<feature type="region of interest" description="Disordered" evidence="1">
    <location>
        <begin position="195"/>
        <end position="265"/>
    </location>
</feature>
<dbReference type="Gene3D" id="3.30.1120.40">
    <property type="entry name" value="Stage V sporulation protein G"/>
    <property type="match status" value="2"/>
</dbReference>
<dbReference type="InterPro" id="IPR007170">
    <property type="entry name" value="SpoVG"/>
</dbReference>
<dbReference type="Pfam" id="PF04026">
    <property type="entry name" value="SpoVG"/>
    <property type="match status" value="1"/>
</dbReference>
<protein>
    <submittedName>
        <fullName evidence="2">SpoVG family protein</fullName>
    </submittedName>
</protein>
<feature type="compositionally biased region" description="Acidic residues" evidence="1">
    <location>
        <begin position="420"/>
        <end position="433"/>
    </location>
</feature>
<dbReference type="Proteomes" id="UP001198893">
    <property type="component" value="Unassembled WGS sequence"/>
</dbReference>
<feature type="compositionally biased region" description="Basic and acidic residues" evidence="1">
    <location>
        <begin position="434"/>
        <end position="449"/>
    </location>
</feature>
<feature type="compositionally biased region" description="Acidic residues" evidence="1">
    <location>
        <begin position="248"/>
        <end position="261"/>
    </location>
</feature>
<dbReference type="SUPFAM" id="SSF160537">
    <property type="entry name" value="SpoVG-like"/>
    <property type="match status" value="2"/>
</dbReference>
<evidence type="ECO:0000313" key="2">
    <source>
        <dbReference type="EMBL" id="MCC2242526.1"/>
    </source>
</evidence>
<feature type="region of interest" description="Disordered" evidence="1">
    <location>
        <begin position="399"/>
        <end position="476"/>
    </location>
</feature>
<evidence type="ECO:0000313" key="3">
    <source>
        <dbReference type="Proteomes" id="UP001198893"/>
    </source>
</evidence>
<name>A0AAW4WCP3_9FIRM</name>
<evidence type="ECO:0000256" key="1">
    <source>
        <dbReference type="SAM" id="MobiDB-lite"/>
    </source>
</evidence>
<feature type="compositionally biased region" description="Basic and acidic residues" evidence="1">
    <location>
        <begin position="195"/>
        <end position="227"/>
    </location>
</feature>
<accession>A0AAW4WCP3</accession>
<proteinExistence type="predicted"/>
<dbReference type="GO" id="GO:0030435">
    <property type="term" value="P:sporulation resulting in formation of a cellular spore"/>
    <property type="evidence" value="ECO:0007669"/>
    <property type="project" value="InterPro"/>
</dbReference>
<reference evidence="2" key="1">
    <citation type="submission" date="2021-10" db="EMBL/GenBank/DDBJ databases">
        <title>Anaerobic single-cell dispensing facilitates the cultivation of human gut bacteria.</title>
        <authorList>
            <person name="Afrizal A."/>
        </authorList>
    </citation>
    <scope>NUCLEOTIDE SEQUENCE</scope>
    <source>
        <strain evidence="2">CLA-AA-H204</strain>
    </source>
</reference>
<gene>
    <name evidence="2" type="ORF">LKD47_09485</name>
</gene>
<dbReference type="RefSeq" id="WP_227710282.1">
    <property type="nucleotide sequence ID" value="NZ_JAJEQW010000010.1"/>
</dbReference>
<comment type="caution">
    <text evidence="2">The sequence shown here is derived from an EMBL/GenBank/DDBJ whole genome shotgun (WGS) entry which is preliminary data.</text>
</comment>
<dbReference type="EMBL" id="JAJEQW010000010">
    <property type="protein sequence ID" value="MCC2242526.1"/>
    <property type="molecule type" value="Genomic_DNA"/>
</dbReference>
<organism evidence="2 3">
    <name type="scientific">Roseburia amylophila</name>
    <dbReference type="NCBI Taxonomy" id="2981794"/>
    <lineage>
        <taxon>Bacteria</taxon>
        <taxon>Bacillati</taxon>
        <taxon>Bacillota</taxon>
        <taxon>Clostridia</taxon>
        <taxon>Lachnospirales</taxon>
        <taxon>Lachnospiraceae</taxon>
        <taxon>Roseburia</taxon>
    </lineage>
</organism>